<protein>
    <recommendedName>
        <fullName evidence="3">PKD domain-containing protein</fullName>
    </recommendedName>
</protein>
<proteinExistence type="predicted"/>
<dbReference type="InterPro" id="IPR022409">
    <property type="entry name" value="PKD/Chitinase_dom"/>
</dbReference>
<accession>A0A316XGI0</accession>
<keyword evidence="5" id="KW-1185">Reference proteome</keyword>
<dbReference type="InterPro" id="IPR026444">
    <property type="entry name" value="Secre_tail"/>
</dbReference>
<dbReference type="InterPro" id="IPR035986">
    <property type="entry name" value="PKD_dom_sf"/>
</dbReference>
<dbReference type="EMBL" id="PPED02000001">
    <property type="protein sequence ID" value="PWN71846.1"/>
    <property type="molecule type" value="Genomic_DNA"/>
</dbReference>
<feature type="signal peptide" evidence="2">
    <location>
        <begin position="1"/>
        <end position="22"/>
    </location>
</feature>
<dbReference type="SMART" id="SM00089">
    <property type="entry name" value="PKD"/>
    <property type="match status" value="1"/>
</dbReference>
<dbReference type="SUPFAM" id="SSF49299">
    <property type="entry name" value="PKD domain"/>
    <property type="match status" value="1"/>
</dbReference>
<comment type="caution">
    <text evidence="4">The sequence shown here is derived from an EMBL/GenBank/DDBJ whole genome shotgun (WGS) entry which is preliminary data.</text>
</comment>
<keyword evidence="1 2" id="KW-0732">Signal</keyword>
<dbReference type="Gene3D" id="2.60.40.10">
    <property type="entry name" value="Immunoglobulins"/>
    <property type="match status" value="1"/>
</dbReference>
<evidence type="ECO:0000259" key="3">
    <source>
        <dbReference type="PROSITE" id="PS50093"/>
    </source>
</evidence>
<dbReference type="AlphaFoldDB" id="A0A316XGI0"/>
<dbReference type="OrthoDB" id="1431785at2"/>
<dbReference type="PROSITE" id="PS50093">
    <property type="entry name" value="PKD"/>
    <property type="match status" value="1"/>
</dbReference>
<name>A0A316XGI0_9FLAO</name>
<dbReference type="NCBIfam" id="TIGR04183">
    <property type="entry name" value="Por_Secre_tail"/>
    <property type="match status" value="1"/>
</dbReference>
<feature type="domain" description="PKD" evidence="3">
    <location>
        <begin position="235"/>
        <end position="278"/>
    </location>
</feature>
<gene>
    <name evidence="4" type="ORF">C1631_004310</name>
</gene>
<evidence type="ECO:0000256" key="2">
    <source>
        <dbReference type="SAM" id="SignalP"/>
    </source>
</evidence>
<evidence type="ECO:0000313" key="5">
    <source>
        <dbReference type="Proteomes" id="UP000236594"/>
    </source>
</evidence>
<reference evidence="4 5" key="1">
    <citation type="submission" date="2018-04" db="EMBL/GenBank/DDBJ databases">
        <title>Draft Genome Sequence of Phosphate-Solubilizing Chryseobacterium sp. ISE14 that is a Biocontrol and Plant Growth-Promoting Rhizobacterium Isolated from Cucumber.</title>
        <authorList>
            <person name="Jeong J.-J."/>
            <person name="Sang M.K."/>
            <person name="Choi I.-G."/>
            <person name="Kim K.D."/>
        </authorList>
    </citation>
    <scope>NUCLEOTIDE SEQUENCE [LARGE SCALE GENOMIC DNA]</scope>
    <source>
        <strain evidence="4 5">ISE14</strain>
    </source>
</reference>
<dbReference type="Proteomes" id="UP000236594">
    <property type="component" value="Unassembled WGS sequence"/>
</dbReference>
<dbReference type="CDD" id="cd00146">
    <property type="entry name" value="PKD"/>
    <property type="match status" value="1"/>
</dbReference>
<dbReference type="Pfam" id="PF18962">
    <property type="entry name" value="Por_Secre_tail"/>
    <property type="match status" value="1"/>
</dbReference>
<dbReference type="InterPro" id="IPR000601">
    <property type="entry name" value="PKD_dom"/>
</dbReference>
<dbReference type="Pfam" id="PF18911">
    <property type="entry name" value="PKD_4"/>
    <property type="match status" value="1"/>
</dbReference>
<dbReference type="InterPro" id="IPR013783">
    <property type="entry name" value="Ig-like_fold"/>
</dbReference>
<sequence>MINTYIFTICMFLGSLLIKAQAPCSDFNSTTFPSGNWVPAPFPNGNVTVSSGSPNTLDGSQFLKLVDDSGGSLLINTIDFKNLGQRFQGQCLFFDFYLENDGTFNGSPPIHPSIHIMSGSKIITFVANITVTEGSGWVRVRAPIANCTGSVLPSNSEGTWTMDPSSGTTCTDFNTIINNSTAVMITPDYTANPVERVWYDNICVKPCADCDPNFKLETSFSSTSNTATAKVLLDSYNPPNNYSVDWGDGTPLTDHMTAHTYNTPGSYTVCVIQSDSRGLKKCSTCITFCYSRRVILKETSNMGLNQLPDLEAISKEEIQANKQREISLVPNPAKNYVDVQTFFLKKETATVRIIDSSGKTVFEKSESLDSGRPRIRLNTENLIEGTYIVELKSNGKTNSQKLLISK</sequence>
<evidence type="ECO:0000256" key="1">
    <source>
        <dbReference type="ARBA" id="ARBA00022729"/>
    </source>
</evidence>
<feature type="chain" id="PRO_5016456313" description="PKD domain-containing protein" evidence="2">
    <location>
        <begin position="23"/>
        <end position="406"/>
    </location>
</feature>
<dbReference type="RefSeq" id="WP_109710673.1">
    <property type="nucleotide sequence ID" value="NZ_PPED02000001.1"/>
</dbReference>
<organism evidence="4 5">
    <name type="scientific">Chryseobacterium phosphatilyticum</name>
    <dbReference type="NCBI Taxonomy" id="475075"/>
    <lineage>
        <taxon>Bacteria</taxon>
        <taxon>Pseudomonadati</taxon>
        <taxon>Bacteroidota</taxon>
        <taxon>Flavobacteriia</taxon>
        <taxon>Flavobacteriales</taxon>
        <taxon>Weeksellaceae</taxon>
        <taxon>Chryseobacterium group</taxon>
        <taxon>Chryseobacterium</taxon>
    </lineage>
</organism>
<evidence type="ECO:0000313" key="4">
    <source>
        <dbReference type="EMBL" id="PWN71846.1"/>
    </source>
</evidence>